<name>A0A0E0B1J8_9ORYZ</name>
<dbReference type="HOGENOM" id="CLU_1013286_0_0_1"/>
<keyword evidence="3" id="KW-1185">Reference proteome</keyword>
<evidence type="ECO:0008006" key="4">
    <source>
        <dbReference type="Google" id="ProtNLM"/>
    </source>
</evidence>
<dbReference type="PANTHER" id="PTHR33248">
    <property type="entry name" value="ZINC ION-BINDING PROTEIN"/>
    <property type="match status" value="1"/>
</dbReference>
<evidence type="ECO:0000256" key="1">
    <source>
        <dbReference type="SAM" id="MobiDB-lite"/>
    </source>
</evidence>
<reference evidence="2" key="1">
    <citation type="submission" date="2015-04" db="UniProtKB">
        <authorList>
            <consortium name="EnsemblPlants"/>
        </authorList>
    </citation>
    <scope>IDENTIFICATION</scope>
</reference>
<dbReference type="Proteomes" id="UP000026961">
    <property type="component" value="Chromosome 9"/>
</dbReference>
<evidence type="ECO:0000313" key="3">
    <source>
        <dbReference type="Proteomes" id="UP000026961"/>
    </source>
</evidence>
<dbReference type="Gramene" id="OGLUM09G06610.1">
    <property type="protein sequence ID" value="OGLUM09G06610.1"/>
    <property type="gene ID" value="OGLUM09G06610"/>
</dbReference>
<dbReference type="AlphaFoldDB" id="A0A0E0B1J8"/>
<feature type="region of interest" description="Disordered" evidence="1">
    <location>
        <begin position="1"/>
        <end position="31"/>
    </location>
</feature>
<sequence length="275" mass="30869">MSRSSGTSRGSSSSSWAGRGEGGRRHLPVPYREGPLDYEPPVFCECKMKAARWISWSPSNPGRRYFTCYNARCGVCDFWQWNAVWSGREEINGLEAALRDSKNEVRAIPERGTNVNQVGVVVDADAANRIEEPANGIEKPGIGVDVANTKATNVDADVAGGKEHGTTIHDISQWQAMFWTDAFSGDPDRLNEEYEPIGVDEEHLYGVDDTVCFKEATIPYMIVTQMFPMSLIHFLCLNMMDHWMKIHSLSMCIIERTQILVKTSIFPMEKNLNLL</sequence>
<organism evidence="2">
    <name type="scientific">Oryza glumipatula</name>
    <dbReference type="NCBI Taxonomy" id="40148"/>
    <lineage>
        <taxon>Eukaryota</taxon>
        <taxon>Viridiplantae</taxon>
        <taxon>Streptophyta</taxon>
        <taxon>Embryophyta</taxon>
        <taxon>Tracheophyta</taxon>
        <taxon>Spermatophyta</taxon>
        <taxon>Magnoliopsida</taxon>
        <taxon>Liliopsida</taxon>
        <taxon>Poales</taxon>
        <taxon>Poaceae</taxon>
        <taxon>BOP clade</taxon>
        <taxon>Oryzoideae</taxon>
        <taxon>Oryzeae</taxon>
        <taxon>Oryzinae</taxon>
        <taxon>Oryza</taxon>
    </lineage>
</organism>
<accession>A0A0E0B1J8</accession>
<dbReference type="EnsemblPlants" id="OGLUM09G06610.1">
    <property type="protein sequence ID" value="OGLUM09G06610.1"/>
    <property type="gene ID" value="OGLUM09G06610"/>
</dbReference>
<evidence type="ECO:0000313" key="2">
    <source>
        <dbReference type="EnsemblPlants" id="OGLUM09G06610.1"/>
    </source>
</evidence>
<feature type="compositionally biased region" description="Low complexity" evidence="1">
    <location>
        <begin position="1"/>
        <end position="18"/>
    </location>
</feature>
<proteinExistence type="predicted"/>
<reference evidence="2" key="2">
    <citation type="submission" date="2018-05" db="EMBL/GenBank/DDBJ databases">
        <title>OgluRS3 (Oryza glumaepatula Reference Sequence Version 3).</title>
        <authorList>
            <person name="Zhang J."/>
            <person name="Kudrna D."/>
            <person name="Lee S."/>
            <person name="Talag J."/>
            <person name="Welchert J."/>
            <person name="Wing R.A."/>
        </authorList>
    </citation>
    <scope>NUCLEOTIDE SEQUENCE [LARGE SCALE GENOMIC DNA]</scope>
</reference>
<protein>
    <recommendedName>
        <fullName evidence="4">Zinc finger GRF-type domain-containing protein</fullName>
    </recommendedName>
</protein>